<keyword evidence="6 8" id="KW-0472">Membrane</keyword>
<evidence type="ECO:0000256" key="6">
    <source>
        <dbReference type="ARBA" id="ARBA00023136"/>
    </source>
</evidence>
<evidence type="ECO:0000256" key="4">
    <source>
        <dbReference type="ARBA" id="ARBA00022989"/>
    </source>
</evidence>
<reference evidence="9" key="1">
    <citation type="submission" date="2020-04" db="EMBL/GenBank/DDBJ databases">
        <title>Draft genome resource of the tomato pathogen Pseudocercospora fuligena.</title>
        <authorList>
            <person name="Zaccaron A."/>
        </authorList>
    </citation>
    <scope>NUCLEOTIDE SEQUENCE</scope>
    <source>
        <strain evidence="9">PF001</strain>
    </source>
</reference>
<proteinExistence type="predicted"/>
<evidence type="ECO:0000313" key="10">
    <source>
        <dbReference type="Proteomes" id="UP000660729"/>
    </source>
</evidence>
<organism evidence="9 10">
    <name type="scientific">Pseudocercospora fuligena</name>
    <dbReference type="NCBI Taxonomy" id="685502"/>
    <lineage>
        <taxon>Eukaryota</taxon>
        <taxon>Fungi</taxon>
        <taxon>Dikarya</taxon>
        <taxon>Ascomycota</taxon>
        <taxon>Pezizomycotina</taxon>
        <taxon>Dothideomycetes</taxon>
        <taxon>Dothideomycetidae</taxon>
        <taxon>Mycosphaerellales</taxon>
        <taxon>Mycosphaerellaceae</taxon>
        <taxon>Pseudocercospora</taxon>
    </lineage>
</organism>
<feature type="non-terminal residue" evidence="9">
    <location>
        <position position="112"/>
    </location>
</feature>
<dbReference type="GO" id="GO:0006123">
    <property type="term" value="P:mitochondrial electron transport, cytochrome c to oxygen"/>
    <property type="evidence" value="ECO:0007669"/>
    <property type="project" value="TreeGrafter"/>
</dbReference>
<keyword evidence="3" id="KW-0999">Mitochondrion inner membrane</keyword>
<evidence type="ECO:0000256" key="7">
    <source>
        <dbReference type="SAM" id="MobiDB-lite"/>
    </source>
</evidence>
<dbReference type="PANTHER" id="PTHR28264:SF1">
    <property type="entry name" value="CYTOCHROME C OXIDASE SUBUNIT 6C"/>
    <property type="match status" value="1"/>
</dbReference>
<gene>
    <name evidence="9" type="ORF">HII31_00840</name>
</gene>
<keyword evidence="4 8" id="KW-1133">Transmembrane helix</keyword>
<evidence type="ECO:0000313" key="9">
    <source>
        <dbReference type="EMBL" id="KAF7197751.1"/>
    </source>
</evidence>
<feature type="transmembrane region" description="Helical" evidence="8">
    <location>
        <begin position="63"/>
        <end position="82"/>
    </location>
</feature>
<comment type="caution">
    <text evidence="9">The sequence shown here is derived from an EMBL/GenBank/DDBJ whole genome shotgun (WGS) entry which is preliminary data.</text>
</comment>
<evidence type="ECO:0000256" key="8">
    <source>
        <dbReference type="SAM" id="Phobius"/>
    </source>
</evidence>
<dbReference type="CDD" id="cd22888">
    <property type="entry name" value="CcO_VIIa_fungal"/>
    <property type="match status" value="1"/>
</dbReference>
<dbReference type="AlphaFoldDB" id="A0A8H6RX05"/>
<keyword evidence="5" id="KW-0496">Mitochondrion</keyword>
<keyword evidence="10" id="KW-1185">Reference proteome</keyword>
<name>A0A8H6RX05_9PEZI</name>
<dbReference type="Proteomes" id="UP000660729">
    <property type="component" value="Unassembled WGS sequence"/>
</dbReference>
<protein>
    <submittedName>
        <fullName evidence="9">Cytochrome c oxidase subunit 9, mitochondrial</fullName>
    </submittedName>
</protein>
<keyword evidence="2 8" id="KW-0812">Transmembrane</keyword>
<accession>A0A8H6RX05</accession>
<evidence type="ECO:0000256" key="3">
    <source>
        <dbReference type="ARBA" id="ARBA00022792"/>
    </source>
</evidence>
<comment type="subcellular location">
    <subcellularLocation>
        <location evidence="1">Mitochondrion inner membrane</location>
    </subcellularLocation>
</comment>
<dbReference type="EMBL" id="JABCIY010000007">
    <property type="protein sequence ID" value="KAF7197751.1"/>
    <property type="molecule type" value="Genomic_DNA"/>
</dbReference>
<feature type="region of interest" description="Disordered" evidence="7">
    <location>
        <begin position="1"/>
        <end position="23"/>
    </location>
</feature>
<evidence type="ECO:0000256" key="1">
    <source>
        <dbReference type="ARBA" id="ARBA00004273"/>
    </source>
</evidence>
<evidence type="ECO:0000256" key="5">
    <source>
        <dbReference type="ARBA" id="ARBA00023128"/>
    </source>
</evidence>
<dbReference type="OrthoDB" id="2317211at2759"/>
<dbReference type="GO" id="GO:0005743">
    <property type="term" value="C:mitochondrial inner membrane"/>
    <property type="evidence" value="ECO:0007669"/>
    <property type="project" value="UniProtKB-SubCell"/>
</dbReference>
<dbReference type="GO" id="GO:0004129">
    <property type="term" value="F:cytochrome-c oxidase activity"/>
    <property type="evidence" value="ECO:0007669"/>
    <property type="project" value="TreeGrafter"/>
</dbReference>
<sequence>PSPFFPDNQSDARQSRQDPFDSNDISLYPLPSTRLHHTIPKKPFFTTANMPVKPITGMLRRGLVLDLSVAFGLGTACGYFWWYGFHVPSVRRRDLFYAKLEDERANAFGQQS</sequence>
<evidence type="ECO:0000256" key="2">
    <source>
        <dbReference type="ARBA" id="ARBA00022692"/>
    </source>
</evidence>
<dbReference type="PANTHER" id="PTHR28264">
    <property type="entry name" value="CYTOCHROME C OXIDASE SUBUNIT 7A"/>
    <property type="match status" value="1"/>
</dbReference>